<keyword evidence="2" id="KW-0053">Apoptosis</keyword>
<comment type="similarity">
    <text evidence="1">Belongs to the API5 family.</text>
</comment>
<dbReference type="EMBL" id="GL945433">
    <property type="protein sequence ID" value="EGO25975.1"/>
    <property type="molecule type" value="Genomic_DNA"/>
</dbReference>
<dbReference type="RefSeq" id="XP_007318097.1">
    <property type="nucleotide sequence ID" value="XM_007318035.1"/>
</dbReference>
<dbReference type="GO" id="GO:0043066">
    <property type="term" value="P:negative regulation of apoptotic process"/>
    <property type="evidence" value="ECO:0007669"/>
    <property type="project" value="TreeGrafter"/>
</dbReference>
<evidence type="ECO:0000256" key="2">
    <source>
        <dbReference type="ARBA" id="ARBA00022703"/>
    </source>
</evidence>
<dbReference type="InterPro" id="IPR016024">
    <property type="entry name" value="ARM-type_fold"/>
</dbReference>
<dbReference type="GO" id="GO:0006915">
    <property type="term" value="P:apoptotic process"/>
    <property type="evidence" value="ECO:0007669"/>
    <property type="project" value="UniProtKB-KW"/>
</dbReference>
<dbReference type="InterPro" id="IPR008383">
    <property type="entry name" value="API5"/>
</dbReference>
<dbReference type="SUPFAM" id="SSF48371">
    <property type="entry name" value="ARM repeat"/>
    <property type="match status" value="1"/>
</dbReference>
<feature type="compositionally biased region" description="Basic and acidic residues" evidence="3">
    <location>
        <begin position="455"/>
        <end position="467"/>
    </location>
</feature>
<reference evidence="4" key="1">
    <citation type="submission" date="2011-04" db="EMBL/GenBank/DDBJ databases">
        <title>Evolution of plant cell wall degrading machinery underlies the functional diversity of forest fungi.</title>
        <authorList>
            <consortium name="US DOE Joint Genome Institute (JGI-PGF)"/>
            <person name="Eastwood D.C."/>
            <person name="Floudas D."/>
            <person name="Binder M."/>
            <person name="Majcherczyk A."/>
            <person name="Schneider P."/>
            <person name="Aerts A."/>
            <person name="Asiegbu F.O."/>
            <person name="Baker S.E."/>
            <person name="Barry K."/>
            <person name="Bendiksby M."/>
            <person name="Blumentritt M."/>
            <person name="Coutinho P.M."/>
            <person name="Cullen D."/>
            <person name="Cullen D."/>
            <person name="Gathman A."/>
            <person name="Goodell B."/>
            <person name="Henrissat B."/>
            <person name="Ihrmark K."/>
            <person name="Kauserud H."/>
            <person name="Kohler A."/>
            <person name="LaButti K."/>
            <person name="Lapidus A."/>
            <person name="Lavin J.L."/>
            <person name="Lee Y.-H."/>
            <person name="Lindquist E."/>
            <person name="Lilly W."/>
            <person name="Lucas S."/>
            <person name="Morin E."/>
            <person name="Murat C."/>
            <person name="Oguiza J.A."/>
            <person name="Park J."/>
            <person name="Pisabarro A.G."/>
            <person name="Riley R."/>
            <person name="Rosling A."/>
            <person name="Salamov A."/>
            <person name="Schmidt O."/>
            <person name="Schmutz J."/>
            <person name="Skrede I."/>
            <person name="Stenlid J."/>
            <person name="Wiebenga A."/>
            <person name="Xie X."/>
            <person name="Kues U."/>
            <person name="Hibbett D.S."/>
            <person name="Hoffmeister D."/>
            <person name="Hogberg N."/>
            <person name="Martin F."/>
            <person name="Grigoriev I.V."/>
            <person name="Watkinson S.C."/>
        </authorList>
    </citation>
    <scope>NUCLEOTIDE SEQUENCE</scope>
    <source>
        <strain evidence="4">S7.9</strain>
    </source>
</reference>
<dbReference type="KEGG" id="sla:SERLADRAFT_466853"/>
<dbReference type="AlphaFoldDB" id="F8NV20"/>
<dbReference type="GO" id="GO:0003723">
    <property type="term" value="F:RNA binding"/>
    <property type="evidence" value="ECO:0007669"/>
    <property type="project" value="TreeGrafter"/>
</dbReference>
<dbReference type="PANTHER" id="PTHR12758:SF19">
    <property type="entry name" value="APOPTOSIS INHIBITOR 5"/>
    <property type="match status" value="1"/>
</dbReference>
<dbReference type="Pfam" id="PF05918">
    <property type="entry name" value="API5"/>
    <property type="match status" value="1"/>
</dbReference>
<dbReference type="OrthoDB" id="19224at2759"/>
<dbReference type="Proteomes" id="UP000008064">
    <property type="component" value="Unassembled WGS sequence"/>
</dbReference>
<name>F8NV20_SERL9</name>
<feature type="compositionally biased region" description="Polar residues" evidence="3">
    <location>
        <begin position="486"/>
        <end position="503"/>
    </location>
</feature>
<evidence type="ECO:0000256" key="1">
    <source>
        <dbReference type="ARBA" id="ARBA00009515"/>
    </source>
</evidence>
<protein>
    <recommendedName>
        <fullName evidence="5">Apoptosis inhibitor 5</fullName>
    </recommendedName>
</protein>
<proteinExistence type="inferred from homology"/>
<dbReference type="GO" id="GO:0005634">
    <property type="term" value="C:nucleus"/>
    <property type="evidence" value="ECO:0007669"/>
    <property type="project" value="TreeGrafter"/>
</dbReference>
<evidence type="ECO:0008006" key="5">
    <source>
        <dbReference type="Google" id="ProtNLM"/>
    </source>
</evidence>
<dbReference type="PANTHER" id="PTHR12758">
    <property type="entry name" value="APOPTOSIS INHIBITOR 5-RELATED"/>
    <property type="match status" value="1"/>
</dbReference>
<evidence type="ECO:0000313" key="4">
    <source>
        <dbReference type="EMBL" id="EGO25975.1"/>
    </source>
</evidence>
<organism>
    <name type="scientific">Serpula lacrymans var. lacrymans (strain S7.9)</name>
    <name type="common">Dry rot fungus</name>
    <dbReference type="NCBI Taxonomy" id="578457"/>
    <lineage>
        <taxon>Eukaryota</taxon>
        <taxon>Fungi</taxon>
        <taxon>Dikarya</taxon>
        <taxon>Basidiomycota</taxon>
        <taxon>Agaricomycotina</taxon>
        <taxon>Agaricomycetes</taxon>
        <taxon>Agaricomycetidae</taxon>
        <taxon>Boletales</taxon>
        <taxon>Coniophorineae</taxon>
        <taxon>Serpulaceae</taxon>
        <taxon>Serpula</taxon>
    </lineage>
</organism>
<accession>F8NV20</accession>
<feature type="compositionally biased region" description="Polar residues" evidence="3">
    <location>
        <begin position="543"/>
        <end position="553"/>
    </location>
</feature>
<dbReference type="HOGENOM" id="CLU_015163_0_0_1"/>
<feature type="region of interest" description="Disordered" evidence="3">
    <location>
        <begin position="430"/>
        <end position="619"/>
    </location>
</feature>
<evidence type="ECO:0000256" key="3">
    <source>
        <dbReference type="SAM" id="MobiDB-lite"/>
    </source>
</evidence>
<gene>
    <name evidence="4" type="ORF">SERLADRAFT_466853</name>
</gene>
<dbReference type="GeneID" id="18819132"/>
<sequence length="619" mass="69129">MAQSLAEQEKEIKDIVGRAEKHPDRTGTTRREAFERLIDLTHSSYAPLKSYAAGNIRLFFRDFPDLEEDAINAVYDLCEDQDSKVRVDGYGAIVQVSKEEKRWVKRNADVLVQLLQSDEAEEVTFVKKALLEHLDMDPRITLGVLCDQIMPSQEPLDEEEQRIRERLRSLVITFLAREAKMAIVERYTNPPGGEPENVLVGGLLSAMTRLNNSEVEMAVKDLLLSLPCYQSYSSRGDELLGVFLDKARSSLRDRSSDPASMETIDFCLSLADLIVFQKRISSPALLLQFFCTSLTGKLVLQRFSRDHRFMVVGRIADTFDACESESRHNARGCSPEKLSHLRKQVVDASPILLEVLLEDKTLSSRMWQILKVLLKACIVRAQRDNWPIPAHLLNMAHKFQSLVDSQAQDNDLIRDVQNLIRLLIKRRDTTPPQVPATSATSSKVPVKVESNAFDSSRRSRNKVETSDRPSNGRPNDQRLAIASHDGNITGNELPSTSLSTTEDAQAKKTGAISKPKRTITGDENTRSKRAKTSMKGQDDHSRSLLSRMTSANTDVLPGPAPRRTSAQNKKRASKSKSPEFDKVPTVGYSIKGAASARRNEGSGASVPTNPSLLDRLHSR</sequence>